<protein>
    <submittedName>
        <fullName evidence="1">Uncharacterized protein</fullName>
    </submittedName>
</protein>
<organism evidence="1 2">
    <name type="scientific">Lithospermum erythrorhizon</name>
    <name type="common">Purple gromwell</name>
    <name type="synonym">Lithospermum officinale var. erythrorhizon</name>
    <dbReference type="NCBI Taxonomy" id="34254"/>
    <lineage>
        <taxon>Eukaryota</taxon>
        <taxon>Viridiplantae</taxon>
        <taxon>Streptophyta</taxon>
        <taxon>Embryophyta</taxon>
        <taxon>Tracheophyta</taxon>
        <taxon>Spermatophyta</taxon>
        <taxon>Magnoliopsida</taxon>
        <taxon>eudicotyledons</taxon>
        <taxon>Gunneridae</taxon>
        <taxon>Pentapetalae</taxon>
        <taxon>asterids</taxon>
        <taxon>lamiids</taxon>
        <taxon>Boraginales</taxon>
        <taxon>Boraginaceae</taxon>
        <taxon>Boraginoideae</taxon>
        <taxon>Lithospermeae</taxon>
        <taxon>Lithospermum</taxon>
    </lineage>
</organism>
<gene>
    <name evidence="1" type="ORF">LIER_34680</name>
</gene>
<comment type="caution">
    <text evidence="1">The sequence shown here is derived from an EMBL/GenBank/DDBJ whole genome shotgun (WGS) entry which is preliminary data.</text>
</comment>
<dbReference type="AlphaFoldDB" id="A0AAV3S3J5"/>
<evidence type="ECO:0000313" key="1">
    <source>
        <dbReference type="EMBL" id="GAA0187392.1"/>
    </source>
</evidence>
<proteinExistence type="predicted"/>
<name>A0AAV3S3J5_LITER</name>
<sequence>MGAPRHLSEEVSISLKSPMRNLGNLWADLKLVNMFHKLSLSCKWGGGANSTEDPRLRVATNLCDSMDCMSVKLDDFKLDNAVILENPHSPSKTHGVSAFPISKAESSTNFINLWPRDFGFSKYKDTWFMLFKEVFKMGFSVWALSSMAIPSNDCRYMIKE</sequence>
<dbReference type="EMBL" id="BAABME010014668">
    <property type="protein sequence ID" value="GAA0187392.1"/>
    <property type="molecule type" value="Genomic_DNA"/>
</dbReference>
<keyword evidence="2" id="KW-1185">Reference proteome</keyword>
<accession>A0AAV3S3J5</accession>
<evidence type="ECO:0000313" key="2">
    <source>
        <dbReference type="Proteomes" id="UP001454036"/>
    </source>
</evidence>
<reference evidence="1 2" key="1">
    <citation type="submission" date="2024-01" db="EMBL/GenBank/DDBJ databases">
        <title>The complete chloroplast genome sequence of Lithospermum erythrorhizon: insights into the phylogenetic relationship among Boraginaceae species and the maternal lineages of purple gromwells.</title>
        <authorList>
            <person name="Okada T."/>
            <person name="Watanabe K."/>
        </authorList>
    </citation>
    <scope>NUCLEOTIDE SEQUENCE [LARGE SCALE GENOMIC DNA]</scope>
</reference>
<dbReference type="Proteomes" id="UP001454036">
    <property type="component" value="Unassembled WGS sequence"/>
</dbReference>